<dbReference type="EMBL" id="CP159837">
    <property type="protein sequence ID" value="XCM40070.1"/>
    <property type="molecule type" value="Genomic_DNA"/>
</dbReference>
<dbReference type="SUPFAM" id="SSF53254">
    <property type="entry name" value="Phosphoglycerate mutase-like"/>
    <property type="match status" value="2"/>
</dbReference>
<reference evidence="4" key="1">
    <citation type="submission" date="2024-07" db="EMBL/GenBank/DDBJ databases">
        <authorList>
            <person name="Kim Y.J."/>
            <person name="Jeong J.Y."/>
        </authorList>
    </citation>
    <scope>NUCLEOTIDE SEQUENCE</scope>
    <source>
        <strain evidence="4">GIHE-MW2</strain>
    </source>
</reference>
<protein>
    <submittedName>
        <fullName evidence="4">Histidine phosphatase family protein</fullName>
        <ecNumber evidence="4">3.1.3.-</ecNumber>
    </submittedName>
</protein>
<organism evidence="4">
    <name type="scientific">Planktothricoides raciborskii GIHE-MW2</name>
    <dbReference type="NCBI Taxonomy" id="2792601"/>
    <lineage>
        <taxon>Bacteria</taxon>
        <taxon>Bacillati</taxon>
        <taxon>Cyanobacteriota</taxon>
        <taxon>Cyanophyceae</taxon>
        <taxon>Oscillatoriophycideae</taxon>
        <taxon>Oscillatoriales</taxon>
        <taxon>Oscillatoriaceae</taxon>
        <taxon>Planktothricoides</taxon>
    </lineage>
</organism>
<dbReference type="Gene3D" id="3.40.50.1240">
    <property type="entry name" value="Phosphoglycerate mutase-like"/>
    <property type="match status" value="2"/>
</dbReference>
<evidence type="ECO:0000256" key="2">
    <source>
        <dbReference type="PIRSR" id="PIRSR613078-2"/>
    </source>
</evidence>
<dbReference type="InterPro" id="IPR001345">
    <property type="entry name" value="PG/BPGM_mutase_AS"/>
</dbReference>
<gene>
    <name evidence="4" type="ORF">ABWT76_000772</name>
</gene>
<dbReference type="EC" id="3.1.3.-" evidence="4"/>
<dbReference type="PANTHER" id="PTHR48100">
    <property type="entry name" value="BROAD-SPECIFICITY PHOSPHATASE YOR283W-RELATED"/>
    <property type="match status" value="1"/>
</dbReference>
<dbReference type="InterPro" id="IPR050275">
    <property type="entry name" value="PGM_Phosphatase"/>
</dbReference>
<feature type="active site" description="Proton donor/acceptor" evidence="1">
    <location>
        <position position="315"/>
    </location>
</feature>
<feature type="site" description="Transition state stabilizer" evidence="3">
    <location>
        <position position="384"/>
    </location>
</feature>
<dbReference type="SMART" id="SM00855">
    <property type="entry name" value="PGAM"/>
    <property type="match status" value="2"/>
</dbReference>
<evidence type="ECO:0000256" key="3">
    <source>
        <dbReference type="PIRSR" id="PIRSR613078-3"/>
    </source>
</evidence>
<feature type="binding site" evidence="2">
    <location>
        <position position="290"/>
    </location>
    <ligand>
        <name>substrate</name>
    </ligand>
</feature>
<sequence>MTTRVILVRHGQSTYNVEQRIQGRLDRSVLTDVGRETARQVAVALQGIAFDAVYSSPLQRAKETAEIIVAALSEKTAANTAHPAPAAQPIDLLREIDLPLWEGLRRTEVQEKYSEDYRLWKERPHQLCMMTPEGEHFPVLALHHQARQFWQDILTQHPNQTILVVAHNGINRCLISTALGISPDRYHSIQQSNCGISVLNFAGTLADPVQLESMNLTAHVGHKLPKPRPGHHGPRLLLVRHGETEWNRQQQFQGQIDIPLNDNGRIQAQQARDFLACVQIDSAVSSPLLRPKETAEIILQAHPGVTLQLDERLQEISHGLWEGKFESEIEQAFPGMLQQWKIAPETVQMPEGENLQDVWNRSIPAWQEIVASTPPNTTCLVVGHDAINKAVMCYLSGLGPEHFWNFKQGNGSVTVIDYPDGPDGLPVIEAANITIHLGGILDRTAAGAL</sequence>
<dbReference type="GO" id="GO:0016791">
    <property type="term" value="F:phosphatase activity"/>
    <property type="evidence" value="ECO:0007669"/>
    <property type="project" value="TreeGrafter"/>
</dbReference>
<evidence type="ECO:0000313" key="4">
    <source>
        <dbReference type="EMBL" id="XCM40070.1"/>
    </source>
</evidence>
<accession>A0AAU8JNW0</accession>
<name>A0AAU8JNW0_9CYAN</name>
<dbReference type="AlphaFoldDB" id="A0AAU8JNW0"/>
<dbReference type="PANTHER" id="PTHR48100:SF10">
    <property type="entry name" value="2-CARBOXY-D-ARABINITOL-1-PHOSPHATASE-RELATED"/>
    <property type="match status" value="1"/>
</dbReference>
<dbReference type="PROSITE" id="PS00175">
    <property type="entry name" value="PG_MUTASE"/>
    <property type="match status" value="2"/>
</dbReference>
<dbReference type="InterPro" id="IPR029033">
    <property type="entry name" value="His_PPase_superfam"/>
</dbReference>
<dbReference type="InterPro" id="IPR013078">
    <property type="entry name" value="His_Pase_superF_clade-1"/>
</dbReference>
<feature type="active site" description="Tele-phosphohistidine intermediate" evidence="1">
    <location>
        <position position="241"/>
    </location>
</feature>
<proteinExistence type="predicted"/>
<dbReference type="Pfam" id="PF00300">
    <property type="entry name" value="His_Phos_1"/>
    <property type="match status" value="2"/>
</dbReference>
<keyword evidence="4" id="KW-0378">Hydrolase</keyword>
<evidence type="ECO:0000256" key="1">
    <source>
        <dbReference type="PIRSR" id="PIRSR613078-1"/>
    </source>
</evidence>
<dbReference type="RefSeq" id="WP_072160883.1">
    <property type="nucleotide sequence ID" value="NZ_CP159837.1"/>
</dbReference>
<feature type="binding site" evidence="2">
    <location>
        <begin position="240"/>
        <end position="247"/>
    </location>
    <ligand>
        <name>substrate</name>
    </ligand>
</feature>
<dbReference type="CDD" id="cd07067">
    <property type="entry name" value="HP_PGM_like"/>
    <property type="match status" value="2"/>
</dbReference>